<dbReference type="Proteomes" id="UP000190198">
    <property type="component" value="Unassembled WGS sequence"/>
</dbReference>
<dbReference type="EMBL" id="MPRK01000234">
    <property type="protein sequence ID" value="OOZ38024.1"/>
    <property type="molecule type" value="Genomic_DNA"/>
</dbReference>
<dbReference type="OrthoDB" id="9810718at2"/>
<gene>
    <name evidence="1" type="ORF">BOW52_09590</name>
</gene>
<protein>
    <submittedName>
        <fullName evidence="1">Uncharacterized protein</fullName>
    </submittedName>
</protein>
<comment type="caution">
    <text evidence="1">The sequence shown here is derived from an EMBL/GenBank/DDBJ whole genome shotgun (WGS) entry which is preliminary data.</text>
</comment>
<reference evidence="1 2" key="1">
    <citation type="submission" date="2016-11" db="EMBL/GenBank/DDBJ databases">
        <title>Mixed transmission modes and dynamic genome evolution in an obligate animal-bacterial symbiosis.</title>
        <authorList>
            <person name="Russell S.L."/>
            <person name="Corbett-Detig R.B."/>
            <person name="Cavanaugh C.M."/>
        </authorList>
    </citation>
    <scope>NUCLEOTIDE SEQUENCE [LARGE SCALE GENOMIC DNA]</scope>
    <source>
        <strain evidence="1">Sp-SM6</strain>
    </source>
</reference>
<evidence type="ECO:0000313" key="1">
    <source>
        <dbReference type="EMBL" id="OOZ38024.1"/>
    </source>
</evidence>
<dbReference type="AlphaFoldDB" id="A0A1T2KZ12"/>
<sequence length="211" mass="23256">MKRDILFIPILTISLILMIFNAARAENNGVFKNGITQATMRTAIDSSGGYLARQIRDDGSFIYHANIITAIPLKPYYNWVRHAVAIVVLEDYYQLTRKQKLVPLLRKSIERMRVDSIGSVEGVPNATAVWDDAQSNAVEGDRFAILGGAGLGLLALCKFTEIEPNAVPVSELESLGNFILAMQKPSGDLFPTWIPEKGGRTDEWASPYNAG</sequence>
<keyword evidence="2" id="KW-1185">Reference proteome</keyword>
<proteinExistence type="predicted"/>
<accession>A0A1T2KZ12</accession>
<organism evidence="1 2">
    <name type="scientific">Solemya elarraichensis gill symbiont</name>
    <dbReference type="NCBI Taxonomy" id="1918949"/>
    <lineage>
        <taxon>Bacteria</taxon>
        <taxon>Pseudomonadati</taxon>
        <taxon>Pseudomonadota</taxon>
        <taxon>Gammaproteobacteria</taxon>
        <taxon>sulfur-oxidizing symbionts</taxon>
    </lineage>
</organism>
<name>A0A1T2KZ12_9GAMM</name>
<dbReference type="RefSeq" id="WP_078477517.1">
    <property type="nucleotide sequence ID" value="NZ_MPRK01000234.1"/>
</dbReference>
<evidence type="ECO:0000313" key="2">
    <source>
        <dbReference type="Proteomes" id="UP000190198"/>
    </source>
</evidence>